<feature type="domain" description="Type I restriction modification DNA specificity" evidence="5">
    <location>
        <begin position="281"/>
        <end position="457"/>
    </location>
</feature>
<feature type="domain" description="Type I restriction modification DNA specificity" evidence="5">
    <location>
        <begin position="69"/>
        <end position="213"/>
    </location>
</feature>
<protein>
    <submittedName>
        <fullName evidence="6">Type I restriction-modification system, specificity subunit S (EC)</fullName>
        <ecNumber evidence="6">3.1.21.3</ecNumber>
    </submittedName>
</protein>
<keyword evidence="4" id="KW-0175">Coiled coil</keyword>
<evidence type="ECO:0000256" key="4">
    <source>
        <dbReference type="SAM" id="Coils"/>
    </source>
</evidence>
<dbReference type="InterPro" id="IPR000055">
    <property type="entry name" value="Restrct_endonuc_typeI_TRD"/>
</dbReference>
<dbReference type="GO" id="GO:0003677">
    <property type="term" value="F:DNA binding"/>
    <property type="evidence" value="ECO:0007669"/>
    <property type="project" value="UniProtKB-KW"/>
</dbReference>
<evidence type="ECO:0000256" key="1">
    <source>
        <dbReference type="ARBA" id="ARBA00010923"/>
    </source>
</evidence>
<evidence type="ECO:0000313" key="6">
    <source>
        <dbReference type="EMBL" id="CAA6814143.1"/>
    </source>
</evidence>
<accession>A0A6S6T4H1</accession>
<dbReference type="EC" id="3.1.21.3" evidence="6"/>
<name>A0A6S6T4H1_9BACT</name>
<comment type="similarity">
    <text evidence="1">Belongs to the type-I restriction system S methylase family.</text>
</comment>
<feature type="coiled-coil region" evidence="4">
    <location>
        <begin position="428"/>
        <end position="465"/>
    </location>
</feature>
<keyword evidence="3" id="KW-0238">DNA-binding</keyword>
<dbReference type="GO" id="GO:0009307">
    <property type="term" value="P:DNA restriction-modification system"/>
    <property type="evidence" value="ECO:0007669"/>
    <property type="project" value="UniProtKB-KW"/>
</dbReference>
<dbReference type="InterPro" id="IPR044946">
    <property type="entry name" value="Restrct_endonuc_typeI_TRD_sf"/>
</dbReference>
<keyword evidence="6" id="KW-0378">Hydrolase</keyword>
<organism evidence="6">
    <name type="scientific">uncultured Sulfurovum sp</name>
    <dbReference type="NCBI Taxonomy" id="269237"/>
    <lineage>
        <taxon>Bacteria</taxon>
        <taxon>Pseudomonadati</taxon>
        <taxon>Campylobacterota</taxon>
        <taxon>Epsilonproteobacteria</taxon>
        <taxon>Campylobacterales</taxon>
        <taxon>Sulfurovaceae</taxon>
        <taxon>Sulfurovum</taxon>
        <taxon>environmental samples</taxon>
    </lineage>
</organism>
<dbReference type="EMBL" id="CACVAS010000066">
    <property type="protein sequence ID" value="CAA6814143.1"/>
    <property type="molecule type" value="Genomic_DNA"/>
</dbReference>
<dbReference type="CDD" id="cd17282">
    <property type="entry name" value="RMtype1_S_Eco16444ORF1681_TRD1-CR1_like"/>
    <property type="match status" value="1"/>
</dbReference>
<evidence type="ECO:0000259" key="5">
    <source>
        <dbReference type="Pfam" id="PF01420"/>
    </source>
</evidence>
<reference evidence="6" key="1">
    <citation type="submission" date="2020-01" db="EMBL/GenBank/DDBJ databases">
        <authorList>
            <person name="Meier V. D."/>
            <person name="Meier V D."/>
        </authorList>
    </citation>
    <scope>NUCLEOTIDE SEQUENCE</scope>
    <source>
        <strain evidence="6">HLG_WM_MAG_01</strain>
    </source>
</reference>
<proteinExistence type="inferred from homology"/>
<dbReference type="SUPFAM" id="SSF116734">
    <property type="entry name" value="DNA methylase specificity domain"/>
    <property type="match status" value="2"/>
</dbReference>
<dbReference type="Gene3D" id="3.90.220.20">
    <property type="entry name" value="DNA methylase specificity domains"/>
    <property type="match status" value="2"/>
</dbReference>
<dbReference type="InterPro" id="IPR051212">
    <property type="entry name" value="Type-I_RE_S_subunit"/>
</dbReference>
<dbReference type="PANTHER" id="PTHR43140">
    <property type="entry name" value="TYPE-1 RESTRICTION ENZYME ECOKI SPECIFICITY PROTEIN"/>
    <property type="match status" value="1"/>
</dbReference>
<evidence type="ECO:0000256" key="3">
    <source>
        <dbReference type="ARBA" id="ARBA00023125"/>
    </source>
</evidence>
<keyword evidence="2" id="KW-0680">Restriction system</keyword>
<dbReference type="GO" id="GO:0009035">
    <property type="term" value="F:type I site-specific deoxyribonuclease activity"/>
    <property type="evidence" value="ECO:0007669"/>
    <property type="project" value="UniProtKB-EC"/>
</dbReference>
<evidence type="ECO:0000256" key="2">
    <source>
        <dbReference type="ARBA" id="ARBA00022747"/>
    </source>
</evidence>
<dbReference type="AlphaFoldDB" id="A0A6S6T4H1"/>
<dbReference type="PANTHER" id="PTHR43140:SF1">
    <property type="entry name" value="TYPE I RESTRICTION ENZYME ECOKI SPECIFICITY SUBUNIT"/>
    <property type="match status" value="1"/>
</dbReference>
<gene>
    <name evidence="6" type="ORF">HELGO_WM3655</name>
</gene>
<dbReference type="Pfam" id="PF01420">
    <property type="entry name" value="Methylase_S"/>
    <property type="match status" value="2"/>
</dbReference>
<sequence>MSEINNMLFYINLSELENRLDPLFYVAIKKMQKEVVNRSKYECIDLIKACSINRGRFGHRPRNDPRFYGGEYPFVQTGDIVKASENNDSIQYTQTLNELGLGTSKLFHPPKLLFTIAANIGDTAILDYPSCFPDSIVALIPHNDNLSLEYLNIYLKHIKPYIEALAPYSAQKNLNNQQLAQIPLIVPPVEVQEEIVFNMDKVYKLKQEKEAKAEALLGSIDDYLLNELGINLPKYNNNLESRMFSVGLNEITNKRFDPDYYSTHYTMLNKSIEDSYFDIDEISSVVSIIKGGKTPAKNDYSKRGTEFPLIKAGSYTKDFINLKKVGYTKEYNGNEVEKNDIFILSAAHQSQYVGRQIKFLNEIPDTHTSYVGELICIRTIPESCNPMYLFSLLNLEIYKSLLNREKTGQTSHIYGRDIKNIKIPSPPIEKQNEIAQHIEEMRKQAKQLQEEAKKVLESAKRYVEEMILGE</sequence>